<evidence type="ECO:0008006" key="3">
    <source>
        <dbReference type="Google" id="ProtNLM"/>
    </source>
</evidence>
<protein>
    <recommendedName>
        <fullName evidence="3">DUF192 domain-containing protein</fullName>
    </recommendedName>
</protein>
<organism evidence="1 2">
    <name type="scientific">Candidatus Nomurabacteria bacterium RIFCSPHIGHO2_02_FULL_37_13</name>
    <dbReference type="NCBI Taxonomy" id="1801750"/>
    <lineage>
        <taxon>Bacteria</taxon>
        <taxon>Candidatus Nomuraibacteriota</taxon>
    </lineage>
</organism>
<dbReference type="InterPro" id="IPR038695">
    <property type="entry name" value="Saro_0823-like_sf"/>
</dbReference>
<dbReference type="Proteomes" id="UP000178374">
    <property type="component" value="Unassembled WGS sequence"/>
</dbReference>
<dbReference type="InterPro" id="IPR003795">
    <property type="entry name" value="DUF192"/>
</dbReference>
<name>A0A1F6W460_9BACT</name>
<dbReference type="STRING" id="1801750.A3B85_00240"/>
<dbReference type="EMBL" id="MFUA01000021">
    <property type="protein sequence ID" value="OGI76689.1"/>
    <property type="molecule type" value="Genomic_DNA"/>
</dbReference>
<reference evidence="1 2" key="1">
    <citation type="journal article" date="2016" name="Nat. Commun.">
        <title>Thousands of microbial genomes shed light on interconnected biogeochemical processes in an aquifer system.</title>
        <authorList>
            <person name="Anantharaman K."/>
            <person name="Brown C.T."/>
            <person name="Hug L.A."/>
            <person name="Sharon I."/>
            <person name="Castelle C.J."/>
            <person name="Probst A.J."/>
            <person name="Thomas B.C."/>
            <person name="Singh A."/>
            <person name="Wilkins M.J."/>
            <person name="Karaoz U."/>
            <person name="Brodie E.L."/>
            <person name="Williams K.H."/>
            <person name="Hubbard S.S."/>
            <person name="Banfield J.F."/>
        </authorList>
    </citation>
    <scope>NUCLEOTIDE SEQUENCE [LARGE SCALE GENOMIC DNA]</scope>
</reference>
<dbReference type="PANTHER" id="PTHR37953:SF1">
    <property type="entry name" value="UPF0127 PROTEIN MJ1496"/>
    <property type="match status" value="1"/>
</dbReference>
<dbReference type="Gene3D" id="2.60.120.1140">
    <property type="entry name" value="Protein of unknown function DUF192"/>
    <property type="match status" value="1"/>
</dbReference>
<comment type="caution">
    <text evidence="1">The sequence shown here is derived from an EMBL/GenBank/DDBJ whole genome shotgun (WGS) entry which is preliminary data.</text>
</comment>
<dbReference type="Pfam" id="PF02643">
    <property type="entry name" value="DUF192"/>
    <property type="match status" value="1"/>
</dbReference>
<sequence length="148" mass="16884">MKKNLTSFTVLIIFFVFLSIFTQKSNLNNIKEIKIAGQSIKVDLAFTPTAQEQGLSGRSNLKEDEDMLFVFDKPGQYPFWMKDMNFAIDIIWIGEDLRVVYIKKNALPESYPESYGSNGTSKYVLEVGAGFSDKNNLKVGDKIDFVYR</sequence>
<evidence type="ECO:0000313" key="2">
    <source>
        <dbReference type="Proteomes" id="UP000178374"/>
    </source>
</evidence>
<proteinExistence type="predicted"/>
<accession>A0A1F6W460</accession>
<dbReference type="PANTHER" id="PTHR37953">
    <property type="entry name" value="UPF0127 PROTEIN MJ1496"/>
    <property type="match status" value="1"/>
</dbReference>
<evidence type="ECO:0000313" key="1">
    <source>
        <dbReference type="EMBL" id="OGI76689.1"/>
    </source>
</evidence>
<gene>
    <name evidence="1" type="ORF">A3B85_00240</name>
</gene>
<dbReference type="AlphaFoldDB" id="A0A1F6W460"/>